<evidence type="ECO:0000256" key="4">
    <source>
        <dbReference type="PIRSR" id="PIRSR617867-1"/>
    </source>
</evidence>
<dbReference type="PRINTS" id="PR00719">
    <property type="entry name" value="LMWPTPASE"/>
</dbReference>
<keyword evidence="2" id="KW-0378">Hydrolase</keyword>
<comment type="similarity">
    <text evidence="1">Belongs to the low molecular weight phosphotyrosine protein phosphatase family.</text>
</comment>
<dbReference type="PANTHER" id="PTHR11717">
    <property type="entry name" value="LOW MOLECULAR WEIGHT PROTEIN TYROSINE PHOSPHATASE"/>
    <property type="match status" value="1"/>
</dbReference>
<dbReference type="InterPro" id="IPR036196">
    <property type="entry name" value="Ptyr_pPase_sf"/>
</dbReference>
<keyword evidence="7" id="KW-1185">Reference proteome</keyword>
<proteinExistence type="inferred from homology"/>
<dbReference type="Proteomes" id="UP000198859">
    <property type="component" value="Chromosome I"/>
</dbReference>
<feature type="domain" description="Phosphotyrosine protein phosphatase I" evidence="5">
    <location>
        <begin position="16"/>
        <end position="184"/>
    </location>
</feature>
<feature type="active site" description="Nucleophile" evidence="4">
    <location>
        <position position="22"/>
    </location>
</feature>
<dbReference type="GO" id="GO:0004725">
    <property type="term" value="F:protein tyrosine phosphatase activity"/>
    <property type="evidence" value="ECO:0007669"/>
    <property type="project" value="InterPro"/>
</dbReference>
<dbReference type="PANTHER" id="PTHR11717:SF31">
    <property type="entry name" value="LOW MOLECULAR WEIGHT PROTEIN-TYROSINE-PHOSPHATASE ETP-RELATED"/>
    <property type="match status" value="1"/>
</dbReference>
<evidence type="ECO:0000259" key="5">
    <source>
        <dbReference type="SMART" id="SM00226"/>
    </source>
</evidence>
<keyword evidence="3" id="KW-0904">Protein phosphatase</keyword>
<accession>A0A1H1X2F5</accession>
<dbReference type="SUPFAM" id="SSF52788">
    <property type="entry name" value="Phosphotyrosine protein phosphatases I"/>
    <property type="match status" value="1"/>
</dbReference>
<protein>
    <submittedName>
        <fullName evidence="6">Protein-tyrosine phosphatase</fullName>
    </submittedName>
</protein>
<dbReference type="Gene3D" id="3.40.50.2300">
    <property type="match status" value="1"/>
</dbReference>
<dbReference type="AlphaFoldDB" id="A0A1H1X2F5"/>
<evidence type="ECO:0000313" key="7">
    <source>
        <dbReference type="Proteomes" id="UP000198859"/>
    </source>
</evidence>
<dbReference type="RefSeq" id="WP_091732017.1">
    <property type="nucleotide sequence ID" value="NZ_LT629757.1"/>
</dbReference>
<evidence type="ECO:0000313" key="6">
    <source>
        <dbReference type="EMBL" id="SDT03514.1"/>
    </source>
</evidence>
<dbReference type="OrthoDB" id="9784339at2"/>
<evidence type="ECO:0000256" key="2">
    <source>
        <dbReference type="ARBA" id="ARBA00022801"/>
    </source>
</evidence>
<organism evidence="6 7">
    <name type="scientific">Nocardioides scoriae</name>
    <dbReference type="NCBI Taxonomy" id="642780"/>
    <lineage>
        <taxon>Bacteria</taxon>
        <taxon>Bacillati</taxon>
        <taxon>Actinomycetota</taxon>
        <taxon>Actinomycetes</taxon>
        <taxon>Propionibacteriales</taxon>
        <taxon>Nocardioidaceae</taxon>
        <taxon>Nocardioides</taxon>
    </lineage>
</organism>
<dbReference type="InterPro" id="IPR017867">
    <property type="entry name" value="Tyr_phospatase_low_mol_wt"/>
</dbReference>
<gene>
    <name evidence="6" type="ORF">SAMN04488570_3351</name>
</gene>
<dbReference type="InterPro" id="IPR050438">
    <property type="entry name" value="LMW_PTPase"/>
</dbReference>
<name>A0A1H1X2F5_9ACTN</name>
<reference evidence="7" key="1">
    <citation type="submission" date="2016-10" db="EMBL/GenBank/DDBJ databases">
        <authorList>
            <person name="Varghese N."/>
            <person name="Submissions S."/>
        </authorList>
    </citation>
    <scope>NUCLEOTIDE SEQUENCE [LARGE SCALE GENOMIC DNA]</scope>
    <source>
        <strain evidence="7">DSM 22127</strain>
    </source>
</reference>
<evidence type="ECO:0000256" key="1">
    <source>
        <dbReference type="ARBA" id="ARBA00011063"/>
    </source>
</evidence>
<feature type="active site" evidence="4">
    <location>
        <position position="28"/>
    </location>
</feature>
<dbReference type="STRING" id="642780.SAMN04488570_3351"/>
<dbReference type="InterPro" id="IPR023485">
    <property type="entry name" value="Ptyr_pPase"/>
</dbReference>
<dbReference type="EMBL" id="LT629757">
    <property type="protein sequence ID" value="SDT03514.1"/>
    <property type="molecule type" value="Genomic_DNA"/>
</dbReference>
<feature type="active site" description="Proton donor" evidence="4">
    <location>
        <position position="130"/>
    </location>
</feature>
<sequence>MAETPAADRADVGDPFRVLFVCVGNVCRSPLGERLAAALLPSSFEVSSAGVGALAGQGMDPDAAAQLARLGGSSEGFVARQLTPAMVREADLVLTATTAIRSRALEEAPTALRRTFTLRELAALLDVVEDPGAGPAALVRAAAQERSRAQLERYDVVDPYRRGSEVHAEAAAEIDAAVRRVVAALAP</sequence>
<dbReference type="Pfam" id="PF01451">
    <property type="entry name" value="LMWPc"/>
    <property type="match status" value="1"/>
</dbReference>
<evidence type="ECO:0000256" key="3">
    <source>
        <dbReference type="ARBA" id="ARBA00022912"/>
    </source>
</evidence>
<dbReference type="SMART" id="SM00226">
    <property type="entry name" value="LMWPc"/>
    <property type="match status" value="1"/>
</dbReference>